<comment type="caution">
    <text evidence="7">The sequence shown here is derived from an EMBL/GenBank/DDBJ whole genome shotgun (WGS) entry which is preliminary data.</text>
</comment>
<protein>
    <recommendedName>
        <fullName evidence="4">Protein HRI1</fullName>
    </recommendedName>
</protein>
<comment type="subcellular location">
    <subcellularLocation>
        <location evidence="2">Cytoplasm</location>
    </subcellularLocation>
    <subcellularLocation>
        <location evidence="1">Nucleus</location>
    </subcellularLocation>
</comment>
<dbReference type="InterPro" id="IPR043047">
    <property type="entry name" value="Hri1_N_sf"/>
</dbReference>
<dbReference type="OrthoDB" id="4045395at2759"/>
<keyword evidence="8" id="KW-1185">Reference proteome</keyword>
<dbReference type="CDD" id="cd11693">
    <property type="entry name" value="HRI1_C_like"/>
    <property type="match status" value="1"/>
</dbReference>
<accession>A0A1B7TAU0</accession>
<evidence type="ECO:0000256" key="6">
    <source>
        <dbReference type="ARBA" id="ARBA00023242"/>
    </source>
</evidence>
<proteinExistence type="inferred from homology"/>
<dbReference type="InterPro" id="IPR038744">
    <property type="entry name" value="Hri1_N"/>
</dbReference>
<organism evidence="7 8">
    <name type="scientific">Hanseniaspora valbyensis NRRL Y-1626</name>
    <dbReference type="NCBI Taxonomy" id="766949"/>
    <lineage>
        <taxon>Eukaryota</taxon>
        <taxon>Fungi</taxon>
        <taxon>Dikarya</taxon>
        <taxon>Ascomycota</taxon>
        <taxon>Saccharomycotina</taxon>
        <taxon>Saccharomycetes</taxon>
        <taxon>Saccharomycodales</taxon>
        <taxon>Saccharomycodaceae</taxon>
        <taxon>Hanseniaspora</taxon>
    </lineage>
</organism>
<keyword evidence="6" id="KW-0539">Nucleus</keyword>
<gene>
    <name evidence="7" type="ORF">HANVADRAFT_53595</name>
</gene>
<dbReference type="GO" id="GO:0005737">
    <property type="term" value="C:cytoplasm"/>
    <property type="evidence" value="ECO:0007669"/>
    <property type="project" value="UniProtKB-SubCell"/>
</dbReference>
<dbReference type="Proteomes" id="UP000092321">
    <property type="component" value="Unassembled WGS sequence"/>
</dbReference>
<evidence type="ECO:0000313" key="7">
    <source>
        <dbReference type="EMBL" id="OBA25866.1"/>
    </source>
</evidence>
<dbReference type="CDD" id="cd11692">
    <property type="entry name" value="HRI1_N_like"/>
    <property type="match status" value="1"/>
</dbReference>
<evidence type="ECO:0000256" key="5">
    <source>
        <dbReference type="ARBA" id="ARBA00022490"/>
    </source>
</evidence>
<dbReference type="EMBL" id="LXPE01000037">
    <property type="protein sequence ID" value="OBA25866.1"/>
    <property type="molecule type" value="Genomic_DNA"/>
</dbReference>
<evidence type="ECO:0000313" key="8">
    <source>
        <dbReference type="Proteomes" id="UP000092321"/>
    </source>
</evidence>
<dbReference type="Gene3D" id="2.40.128.320">
    <property type="entry name" value="Protein HRI1, N-terminal domain"/>
    <property type="match status" value="1"/>
</dbReference>
<evidence type="ECO:0000256" key="1">
    <source>
        <dbReference type="ARBA" id="ARBA00004123"/>
    </source>
</evidence>
<name>A0A1B7TAU0_9ASCO</name>
<dbReference type="AlphaFoldDB" id="A0A1B7TAU0"/>
<dbReference type="InterPro" id="IPR031818">
    <property type="entry name" value="Hri1"/>
</dbReference>
<comment type="similarity">
    <text evidence="3">Belongs to the HRI1 family.</text>
</comment>
<keyword evidence="5" id="KW-0963">Cytoplasm</keyword>
<evidence type="ECO:0000256" key="4">
    <source>
        <dbReference type="ARBA" id="ARBA00017063"/>
    </source>
</evidence>
<dbReference type="Gene3D" id="2.40.128.310">
    <property type="entry name" value="Protein HRI1, C-terminal domain"/>
    <property type="match status" value="1"/>
</dbReference>
<dbReference type="GO" id="GO:0005634">
    <property type="term" value="C:nucleus"/>
    <property type="evidence" value="ECO:0007669"/>
    <property type="project" value="UniProtKB-SubCell"/>
</dbReference>
<sequence>MPELFQRKLIQILPERANEPTRTLSSVSNKGNYISLRPLIKATTEEEENFPFECCFAGFTKSCEVSKVDEATNKQSYKFDIHTNRLLDLPIQDTWADTYWKTWPSGDIEETGTLYPFGPDTKGVDFVELWQPINAETYTSKDNFLVGATEPNARSITLKLDSDDYYGITVIIGDVVQGVLYKKKDKKDISVLRCVVDKETLRFKKYEIKFGSSLLKFPSELPASLVVGSFINGWEIVEA</sequence>
<reference evidence="8" key="1">
    <citation type="journal article" date="2016" name="Proc. Natl. Acad. Sci. U.S.A.">
        <title>Comparative genomics of biotechnologically important yeasts.</title>
        <authorList>
            <person name="Riley R."/>
            <person name="Haridas S."/>
            <person name="Wolfe K.H."/>
            <person name="Lopes M.R."/>
            <person name="Hittinger C.T."/>
            <person name="Goeker M."/>
            <person name="Salamov A.A."/>
            <person name="Wisecaver J.H."/>
            <person name="Long T.M."/>
            <person name="Calvey C.H."/>
            <person name="Aerts A.L."/>
            <person name="Barry K.W."/>
            <person name="Choi C."/>
            <person name="Clum A."/>
            <person name="Coughlan A.Y."/>
            <person name="Deshpande S."/>
            <person name="Douglass A.P."/>
            <person name="Hanson S.J."/>
            <person name="Klenk H.-P."/>
            <person name="LaButti K.M."/>
            <person name="Lapidus A."/>
            <person name="Lindquist E.A."/>
            <person name="Lipzen A.M."/>
            <person name="Meier-Kolthoff J.P."/>
            <person name="Ohm R.A."/>
            <person name="Otillar R.P."/>
            <person name="Pangilinan J.L."/>
            <person name="Peng Y."/>
            <person name="Rokas A."/>
            <person name="Rosa C.A."/>
            <person name="Scheuner C."/>
            <person name="Sibirny A.A."/>
            <person name="Slot J.C."/>
            <person name="Stielow J.B."/>
            <person name="Sun H."/>
            <person name="Kurtzman C.P."/>
            <person name="Blackwell M."/>
            <person name="Grigoriev I.V."/>
            <person name="Jeffries T.W."/>
        </authorList>
    </citation>
    <scope>NUCLEOTIDE SEQUENCE [LARGE SCALE GENOMIC DNA]</scope>
    <source>
        <strain evidence="8">NRRL Y-1626</strain>
    </source>
</reference>
<evidence type="ECO:0000256" key="3">
    <source>
        <dbReference type="ARBA" id="ARBA00005229"/>
    </source>
</evidence>
<dbReference type="Pfam" id="PF16815">
    <property type="entry name" value="HRI1"/>
    <property type="match status" value="1"/>
</dbReference>
<evidence type="ECO:0000256" key="2">
    <source>
        <dbReference type="ARBA" id="ARBA00004496"/>
    </source>
</evidence>